<proteinExistence type="predicted"/>
<evidence type="ECO:0000313" key="2">
    <source>
        <dbReference type="Proteomes" id="UP000235145"/>
    </source>
</evidence>
<gene>
    <name evidence="1" type="ORF">LSAT_V11C500249710</name>
</gene>
<comment type="caution">
    <text evidence="1">The sequence shown here is derived from an EMBL/GenBank/DDBJ whole genome shotgun (WGS) entry which is preliminary data.</text>
</comment>
<name>A0A9R1XD00_LACSA</name>
<reference evidence="1 2" key="1">
    <citation type="journal article" date="2017" name="Nat. Commun.">
        <title>Genome assembly with in vitro proximity ligation data and whole-genome triplication in lettuce.</title>
        <authorList>
            <person name="Reyes-Chin-Wo S."/>
            <person name="Wang Z."/>
            <person name="Yang X."/>
            <person name="Kozik A."/>
            <person name="Arikit S."/>
            <person name="Song C."/>
            <person name="Xia L."/>
            <person name="Froenicke L."/>
            <person name="Lavelle D.O."/>
            <person name="Truco M.J."/>
            <person name="Xia R."/>
            <person name="Zhu S."/>
            <person name="Xu C."/>
            <person name="Xu H."/>
            <person name="Xu X."/>
            <person name="Cox K."/>
            <person name="Korf I."/>
            <person name="Meyers B.C."/>
            <person name="Michelmore R.W."/>
        </authorList>
    </citation>
    <scope>NUCLEOTIDE SEQUENCE [LARGE SCALE GENOMIC DNA]</scope>
    <source>
        <strain evidence="2">cv. Salinas</strain>
        <tissue evidence="1">Seedlings</tissue>
    </source>
</reference>
<evidence type="ECO:0008006" key="3">
    <source>
        <dbReference type="Google" id="ProtNLM"/>
    </source>
</evidence>
<organism evidence="1 2">
    <name type="scientific">Lactuca sativa</name>
    <name type="common">Garden lettuce</name>
    <dbReference type="NCBI Taxonomy" id="4236"/>
    <lineage>
        <taxon>Eukaryota</taxon>
        <taxon>Viridiplantae</taxon>
        <taxon>Streptophyta</taxon>
        <taxon>Embryophyta</taxon>
        <taxon>Tracheophyta</taxon>
        <taxon>Spermatophyta</taxon>
        <taxon>Magnoliopsida</taxon>
        <taxon>eudicotyledons</taxon>
        <taxon>Gunneridae</taxon>
        <taxon>Pentapetalae</taxon>
        <taxon>asterids</taxon>
        <taxon>campanulids</taxon>
        <taxon>Asterales</taxon>
        <taxon>Asteraceae</taxon>
        <taxon>Cichorioideae</taxon>
        <taxon>Cichorieae</taxon>
        <taxon>Lactucinae</taxon>
        <taxon>Lactuca</taxon>
    </lineage>
</organism>
<dbReference type="AlphaFoldDB" id="A0A9R1XD00"/>
<sequence length="250" mass="29598">MAPEETNRRSWRRFPERYKRDPSSLWSHNIQGIHNLKNKTYNYMTNKSITRVWKNIACIKDDMQKVEVPIESVMKKHVNDRNILCFEWIDDDMLYIDDMRHKLDWKPPVTNTNMIIWLPEIPILVSCFVWRANRGHIPSADALLQIGVKLESNIFGYFKRTEETVEHEWILKWCGIDNTQFISVADIIRYAANWDHCQKKKKTLKIMYNPWCSFGWSTGVPSMHPAGWIGELTPLDMRFEIGHDMEKGSP</sequence>
<dbReference type="Proteomes" id="UP000235145">
    <property type="component" value="Unassembled WGS sequence"/>
</dbReference>
<keyword evidence="2" id="KW-1185">Reference proteome</keyword>
<accession>A0A9R1XD00</accession>
<dbReference type="EMBL" id="NBSK02000005">
    <property type="protein sequence ID" value="KAJ0208251.1"/>
    <property type="molecule type" value="Genomic_DNA"/>
</dbReference>
<protein>
    <recommendedName>
        <fullName evidence="3">Reverse transcriptase zinc-binding domain-containing protein</fullName>
    </recommendedName>
</protein>
<evidence type="ECO:0000313" key="1">
    <source>
        <dbReference type="EMBL" id="KAJ0208251.1"/>
    </source>
</evidence>